<comment type="similarity">
    <text evidence="2">Belongs to the CIA30 family.</text>
</comment>
<keyword evidence="4" id="KW-0143">Chaperone</keyword>
<dbReference type="GO" id="GO:0051082">
    <property type="term" value="F:unfolded protein binding"/>
    <property type="evidence" value="ECO:0007669"/>
    <property type="project" value="TreeGrafter"/>
</dbReference>
<dbReference type="AlphaFoldDB" id="A0A1I7RN83"/>
<keyword evidence="8" id="KW-1185">Reference proteome</keyword>
<dbReference type="InterPro" id="IPR039131">
    <property type="entry name" value="NDUFAF1"/>
</dbReference>
<dbReference type="InterPro" id="IPR013857">
    <property type="entry name" value="NADH-UbQ_OxRdtase-assoc_prot30"/>
</dbReference>
<reference evidence="6" key="2">
    <citation type="submission" date="2020-09" db="EMBL/GenBank/DDBJ databases">
        <authorList>
            <person name="Kikuchi T."/>
        </authorList>
    </citation>
    <scope>NUCLEOTIDE SEQUENCE</scope>
    <source>
        <strain evidence="6">Ka4C1</strain>
    </source>
</reference>
<evidence type="ECO:0000313" key="7">
    <source>
        <dbReference type="Proteomes" id="UP000095284"/>
    </source>
</evidence>
<proteinExistence type="inferred from homology"/>
<dbReference type="Proteomes" id="UP000582659">
    <property type="component" value="Unassembled WGS sequence"/>
</dbReference>
<dbReference type="PANTHER" id="PTHR13194">
    <property type="entry name" value="COMPLEX I INTERMEDIATE-ASSOCIATED PROTEIN 30"/>
    <property type="match status" value="1"/>
</dbReference>
<dbReference type="Proteomes" id="UP000659654">
    <property type="component" value="Unassembled WGS sequence"/>
</dbReference>
<dbReference type="eggNOG" id="KOG2435">
    <property type="taxonomic scope" value="Eukaryota"/>
</dbReference>
<dbReference type="Proteomes" id="UP000095284">
    <property type="component" value="Unplaced"/>
</dbReference>
<evidence type="ECO:0000313" key="9">
    <source>
        <dbReference type="WBParaSite" id="BXY_0216900.1"/>
    </source>
</evidence>
<dbReference type="EMBL" id="CAJFDI010000005">
    <property type="protein sequence ID" value="CAD5232006.1"/>
    <property type="molecule type" value="Genomic_DNA"/>
</dbReference>
<keyword evidence="3" id="KW-0496">Mitochondrion</keyword>
<evidence type="ECO:0000256" key="2">
    <source>
        <dbReference type="ARBA" id="ARBA00007884"/>
    </source>
</evidence>
<dbReference type="SUPFAM" id="SSF49785">
    <property type="entry name" value="Galactose-binding domain-like"/>
    <property type="match status" value="1"/>
</dbReference>
<dbReference type="SMR" id="A0A1I7RN83"/>
<evidence type="ECO:0000259" key="5">
    <source>
        <dbReference type="Pfam" id="PF08547"/>
    </source>
</evidence>
<evidence type="ECO:0000313" key="6">
    <source>
        <dbReference type="EMBL" id="CAD5232006.1"/>
    </source>
</evidence>
<organism evidence="7 9">
    <name type="scientific">Bursaphelenchus xylophilus</name>
    <name type="common">Pinewood nematode worm</name>
    <name type="synonym">Aphelenchoides xylophilus</name>
    <dbReference type="NCBI Taxonomy" id="6326"/>
    <lineage>
        <taxon>Eukaryota</taxon>
        <taxon>Metazoa</taxon>
        <taxon>Ecdysozoa</taxon>
        <taxon>Nematoda</taxon>
        <taxon>Chromadorea</taxon>
        <taxon>Rhabditida</taxon>
        <taxon>Tylenchina</taxon>
        <taxon>Tylenchomorpha</taxon>
        <taxon>Aphelenchoidea</taxon>
        <taxon>Aphelenchoididae</taxon>
        <taxon>Bursaphelenchus</taxon>
    </lineage>
</organism>
<dbReference type="PANTHER" id="PTHR13194:SF18">
    <property type="entry name" value="COMPLEX I INTERMEDIATE-ASSOCIATED PROTEIN 30, MITOCHONDRIAL"/>
    <property type="match status" value="1"/>
</dbReference>
<evidence type="ECO:0000256" key="1">
    <source>
        <dbReference type="ARBA" id="ARBA00004173"/>
    </source>
</evidence>
<gene>
    <name evidence="6" type="ORF">BXYJ_LOCUS12097</name>
</gene>
<reference evidence="9" key="1">
    <citation type="submission" date="2016-11" db="UniProtKB">
        <authorList>
            <consortium name="WormBaseParasite"/>
        </authorList>
    </citation>
    <scope>IDENTIFICATION</scope>
</reference>
<dbReference type="EMBL" id="CAJFCV020000005">
    <property type="protein sequence ID" value="CAG9123746.1"/>
    <property type="molecule type" value="Genomic_DNA"/>
</dbReference>
<evidence type="ECO:0000256" key="3">
    <source>
        <dbReference type="ARBA" id="ARBA00023128"/>
    </source>
</evidence>
<accession>A0A1I7RN83</accession>
<evidence type="ECO:0000313" key="8">
    <source>
        <dbReference type="Proteomes" id="UP000659654"/>
    </source>
</evidence>
<dbReference type="InterPro" id="IPR008979">
    <property type="entry name" value="Galactose-bd-like_sf"/>
</dbReference>
<evidence type="ECO:0000256" key="4">
    <source>
        <dbReference type="ARBA" id="ARBA00023186"/>
    </source>
</evidence>
<feature type="domain" description="NADH:ubiquinone oxidoreductase intermediate-associated protein 30" evidence="5">
    <location>
        <begin position="149"/>
        <end position="321"/>
    </location>
</feature>
<dbReference type="Pfam" id="PF08547">
    <property type="entry name" value="CIA30"/>
    <property type="match status" value="1"/>
</dbReference>
<name>A0A1I7RN83_BURXY</name>
<dbReference type="GO" id="GO:0032981">
    <property type="term" value="P:mitochondrial respiratory chain complex I assembly"/>
    <property type="evidence" value="ECO:0007669"/>
    <property type="project" value="TreeGrafter"/>
</dbReference>
<dbReference type="GO" id="GO:0005739">
    <property type="term" value="C:mitochondrion"/>
    <property type="evidence" value="ECO:0007669"/>
    <property type="project" value="UniProtKB-SubCell"/>
</dbReference>
<dbReference type="OrthoDB" id="42561at2759"/>
<protein>
    <submittedName>
        <fullName evidence="6">(pine wood nematode) hypothetical protein</fullName>
    </submittedName>
    <submittedName>
        <fullName evidence="9">CIA30 domain-containing protein</fullName>
    </submittedName>
</protein>
<dbReference type="WBParaSite" id="BXY_0216900.1">
    <property type="protein sequence ID" value="BXY_0216900.1"/>
    <property type="gene ID" value="BXY_0216900"/>
</dbReference>
<dbReference type="GO" id="GO:0006120">
    <property type="term" value="P:mitochondrial electron transport, NADH to ubiquinone"/>
    <property type="evidence" value="ECO:0007669"/>
    <property type="project" value="TreeGrafter"/>
</dbReference>
<comment type="subcellular location">
    <subcellularLocation>
        <location evidence="1">Mitochondrion</location>
    </subcellularLocation>
</comment>
<sequence>MNQLFLRVPKQRTHLSFARLNSSLDPEIKGDAKGDKVGTEVLDKSQYPPTQMTNAMAKRARFIAMSKPKSIFKYRPVQPINISLPNPKGVEFYEEDVRIGDLPKEAKQYYDYNVKALKQEISYRLQIEHPDLANDTFGTLHNQVNIDYHFKNDDQMSRWQTGCDSDWGEGFSTVKLERTAQGTAMFTGYLDTTVLKNGRIERAGWCTMKSVDSRALNRKSVKKHWEYYNQLLIKCRGDGRSYKVIVYTPGYIDMMWGNCYSYPLHTHGGPYWQYYRIPFSRFFQTVGGRIMDVQRPLPTNIASNIGIVLMDRRDGKFKLEVDYIGVCKDATHNEECAYEGYSIPVYNTNSI</sequence>